<sequence>MLCLDSILARSPIARQHSAHHQTVLLGPSCIMVCEKCAQWRATCKRIFLLMFGESNDKCAYLI</sequence>
<accession>A0A0R0JRL8</accession>
<dbReference type="EMBL" id="CM000839">
    <property type="protein sequence ID" value="KRH54779.1"/>
    <property type="molecule type" value="Genomic_DNA"/>
</dbReference>
<reference evidence="2" key="2">
    <citation type="submission" date="2018-02" db="UniProtKB">
        <authorList>
            <consortium name="EnsemblPlants"/>
        </authorList>
    </citation>
    <scope>IDENTIFICATION</scope>
    <source>
        <strain evidence="2">Williams 82</strain>
    </source>
</reference>
<protein>
    <submittedName>
        <fullName evidence="1 2">Uncharacterized protein</fullName>
    </submittedName>
</protein>
<name>A0A0R0JRL8_SOYBN</name>
<evidence type="ECO:0000313" key="1">
    <source>
        <dbReference type="EMBL" id="KRH54779.1"/>
    </source>
</evidence>
<proteinExistence type="predicted"/>
<keyword evidence="3" id="KW-1185">Reference proteome</keyword>
<evidence type="ECO:0000313" key="2">
    <source>
        <dbReference type="EnsemblPlants" id="KRH54779"/>
    </source>
</evidence>
<dbReference type="InParanoid" id="A0A0R0JRL8"/>
<reference evidence="1" key="3">
    <citation type="submission" date="2018-07" db="EMBL/GenBank/DDBJ databases">
        <title>WGS assembly of Glycine max.</title>
        <authorList>
            <person name="Schmutz J."/>
            <person name="Cannon S."/>
            <person name="Schlueter J."/>
            <person name="Ma J."/>
            <person name="Mitros T."/>
            <person name="Nelson W."/>
            <person name="Hyten D."/>
            <person name="Song Q."/>
            <person name="Thelen J."/>
            <person name="Cheng J."/>
            <person name="Xu D."/>
            <person name="Hellsten U."/>
            <person name="May G."/>
            <person name="Yu Y."/>
            <person name="Sakurai T."/>
            <person name="Umezawa T."/>
            <person name="Bhattacharyya M."/>
            <person name="Sandhu D."/>
            <person name="Valliyodan B."/>
            <person name="Lindquist E."/>
            <person name="Peto M."/>
            <person name="Grant D."/>
            <person name="Shu S."/>
            <person name="Goodstein D."/>
            <person name="Barry K."/>
            <person name="Futrell-Griggs M."/>
            <person name="Abernathy B."/>
            <person name="Du J."/>
            <person name="Tian Z."/>
            <person name="Zhu L."/>
            <person name="Gill N."/>
            <person name="Joshi T."/>
            <person name="Libault M."/>
            <person name="Sethuraman A."/>
            <person name="Zhang X."/>
            <person name="Shinozaki K."/>
            <person name="Nguyen H."/>
            <person name="Wing R."/>
            <person name="Cregan P."/>
            <person name="Specht J."/>
            <person name="Grimwood J."/>
            <person name="Rokhsar D."/>
            <person name="Stacey G."/>
            <person name="Shoemaker R."/>
            <person name="Jackson S."/>
        </authorList>
    </citation>
    <scope>NUCLEOTIDE SEQUENCE</scope>
    <source>
        <tissue evidence="1">Callus</tissue>
    </source>
</reference>
<organism evidence="1">
    <name type="scientific">Glycine max</name>
    <name type="common">Soybean</name>
    <name type="synonym">Glycine hispida</name>
    <dbReference type="NCBI Taxonomy" id="3847"/>
    <lineage>
        <taxon>Eukaryota</taxon>
        <taxon>Viridiplantae</taxon>
        <taxon>Streptophyta</taxon>
        <taxon>Embryophyta</taxon>
        <taxon>Tracheophyta</taxon>
        <taxon>Spermatophyta</taxon>
        <taxon>Magnoliopsida</taxon>
        <taxon>eudicotyledons</taxon>
        <taxon>Gunneridae</taxon>
        <taxon>Pentapetalae</taxon>
        <taxon>rosids</taxon>
        <taxon>fabids</taxon>
        <taxon>Fabales</taxon>
        <taxon>Fabaceae</taxon>
        <taxon>Papilionoideae</taxon>
        <taxon>50 kb inversion clade</taxon>
        <taxon>NPAAA clade</taxon>
        <taxon>indigoferoid/millettioid clade</taxon>
        <taxon>Phaseoleae</taxon>
        <taxon>Glycine</taxon>
        <taxon>Glycine subgen. Soja</taxon>
    </lineage>
</organism>
<dbReference type="Gramene" id="KRH54779">
    <property type="protein sequence ID" value="KRH54779"/>
    <property type="gene ID" value="GLYMA_06G208500"/>
</dbReference>
<dbReference type="EnsemblPlants" id="KRH54779">
    <property type="protein sequence ID" value="KRH54779"/>
    <property type="gene ID" value="GLYMA_06G208500"/>
</dbReference>
<dbReference type="Proteomes" id="UP000008827">
    <property type="component" value="Chromosome 6"/>
</dbReference>
<evidence type="ECO:0000313" key="3">
    <source>
        <dbReference type="Proteomes" id="UP000008827"/>
    </source>
</evidence>
<dbReference type="SMR" id="A0A0R0JRL8"/>
<dbReference type="AlphaFoldDB" id="A0A0R0JRL8"/>
<reference evidence="1 2" key="1">
    <citation type="journal article" date="2010" name="Nature">
        <title>Genome sequence of the palaeopolyploid soybean.</title>
        <authorList>
            <person name="Schmutz J."/>
            <person name="Cannon S.B."/>
            <person name="Schlueter J."/>
            <person name="Ma J."/>
            <person name="Mitros T."/>
            <person name="Nelson W."/>
            <person name="Hyten D.L."/>
            <person name="Song Q."/>
            <person name="Thelen J.J."/>
            <person name="Cheng J."/>
            <person name="Xu D."/>
            <person name="Hellsten U."/>
            <person name="May G.D."/>
            <person name="Yu Y."/>
            <person name="Sakurai T."/>
            <person name="Umezawa T."/>
            <person name="Bhattacharyya M.K."/>
            <person name="Sandhu D."/>
            <person name="Valliyodan B."/>
            <person name="Lindquist E."/>
            <person name="Peto M."/>
            <person name="Grant D."/>
            <person name="Shu S."/>
            <person name="Goodstein D."/>
            <person name="Barry K."/>
            <person name="Futrell-Griggs M."/>
            <person name="Abernathy B."/>
            <person name="Du J."/>
            <person name="Tian Z."/>
            <person name="Zhu L."/>
            <person name="Gill N."/>
            <person name="Joshi T."/>
            <person name="Libault M."/>
            <person name="Sethuraman A."/>
            <person name="Zhang X.-C."/>
            <person name="Shinozaki K."/>
            <person name="Nguyen H.T."/>
            <person name="Wing R.A."/>
            <person name="Cregan P."/>
            <person name="Specht J."/>
            <person name="Grimwood J."/>
            <person name="Rokhsar D."/>
            <person name="Stacey G."/>
            <person name="Shoemaker R.C."/>
            <person name="Jackson S.A."/>
        </authorList>
    </citation>
    <scope>NUCLEOTIDE SEQUENCE [LARGE SCALE GENOMIC DNA]</scope>
    <source>
        <strain evidence="2">cv. Williams 82</strain>
        <tissue evidence="1">Callus</tissue>
    </source>
</reference>
<gene>
    <name evidence="1" type="ORF">GLYMA_06G208500</name>
</gene>